<evidence type="ECO:0000256" key="4">
    <source>
        <dbReference type="ARBA" id="ARBA00022692"/>
    </source>
</evidence>
<dbReference type="GO" id="GO:0005886">
    <property type="term" value="C:plasma membrane"/>
    <property type="evidence" value="ECO:0007669"/>
    <property type="project" value="UniProtKB-SubCell"/>
</dbReference>
<keyword evidence="2 7" id="KW-0813">Transport</keyword>
<evidence type="ECO:0000256" key="3">
    <source>
        <dbReference type="ARBA" id="ARBA00022475"/>
    </source>
</evidence>
<feature type="transmembrane region" description="Helical" evidence="7">
    <location>
        <begin position="182"/>
        <end position="206"/>
    </location>
</feature>
<keyword evidence="5 7" id="KW-1133">Transmembrane helix</keyword>
<dbReference type="PROSITE" id="PS50928">
    <property type="entry name" value="ABC_TM1"/>
    <property type="match status" value="1"/>
</dbReference>
<feature type="transmembrane region" description="Helical" evidence="7">
    <location>
        <begin position="68"/>
        <end position="92"/>
    </location>
</feature>
<evidence type="ECO:0000259" key="8">
    <source>
        <dbReference type="PROSITE" id="PS50928"/>
    </source>
</evidence>
<protein>
    <submittedName>
        <fullName evidence="9">Carbohydrate ABC transporter membrane protein 2 (CUT1 family)</fullName>
    </submittedName>
</protein>
<dbReference type="EMBL" id="QJTE01000006">
    <property type="protein sequence ID" value="PYE81341.1"/>
    <property type="molecule type" value="Genomic_DNA"/>
</dbReference>
<feature type="transmembrane region" description="Helical" evidence="7">
    <location>
        <begin position="104"/>
        <end position="126"/>
    </location>
</feature>
<dbReference type="Proteomes" id="UP000248311">
    <property type="component" value="Unassembled WGS sequence"/>
</dbReference>
<keyword evidence="6 7" id="KW-0472">Membrane</keyword>
<proteinExistence type="inferred from homology"/>
<dbReference type="PANTHER" id="PTHR43744">
    <property type="entry name" value="ABC TRANSPORTER PERMEASE PROTEIN MG189-RELATED-RELATED"/>
    <property type="match status" value="1"/>
</dbReference>
<evidence type="ECO:0000256" key="7">
    <source>
        <dbReference type="RuleBase" id="RU363032"/>
    </source>
</evidence>
<reference evidence="9 10" key="1">
    <citation type="submission" date="2018-06" db="EMBL/GenBank/DDBJ databases">
        <title>Genomic Encyclopedia of Type Strains, Phase III (KMG-III): the genomes of soil and plant-associated and newly described type strains.</title>
        <authorList>
            <person name="Whitman W."/>
        </authorList>
    </citation>
    <scope>NUCLEOTIDE SEQUENCE [LARGE SCALE GENOMIC DNA]</scope>
    <source>
        <strain evidence="9 10">CECT 9025</strain>
    </source>
</reference>
<keyword evidence="10" id="KW-1185">Reference proteome</keyword>
<dbReference type="OrthoDB" id="9815445at2"/>
<evidence type="ECO:0000256" key="5">
    <source>
        <dbReference type="ARBA" id="ARBA00022989"/>
    </source>
</evidence>
<evidence type="ECO:0000313" key="9">
    <source>
        <dbReference type="EMBL" id="PYE81341.1"/>
    </source>
</evidence>
<dbReference type="PANTHER" id="PTHR43744:SF12">
    <property type="entry name" value="ABC TRANSPORTER PERMEASE PROTEIN MG189-RELATED"/>
    <property type="match status" value="1"/>
</dbReference>
<keyword evidence="4 7" id="KW-0812">Transmembrane</keyword>
<keyword evidence="3" id="KW-1003">Cell membrane</keyword>
<feature type="transmembrane region" description="Helical" evidence="7">
    <location>
        <begin position="138"/>
        <end position="156"/>
    </location>
</feature>
<comment type="similarity">
    <text evidence="7">Belongs to the binding-protein-dependent transport system permease family.</text>
</comment>
<dbReference type="AlphaFoldDB" id="A0A318SMP0"/>
<dbReference type="InterPro" id="IPR000515">
    <property type="entry name" value="MetI-like"/>
</dbReference>
<dbReference type="Gene3D" id="1.10.3720.10">
    <property type="entry name" value="MetI-like"/>
    <property type="match status" value="1"/>
</dbReference>
<dbReference type="CDD" id="cd06261">
    <property type="entry name" value="TM_PBP2"/>
    <property type="match status" value="1"/>
</dbReference>
<comment type="subcellular location">
    <subcellularLocation>
        <location evidence="1 7">Cell membrane</location>
        <topology evidence="1 7">Multi-pass membrane protein</topology>
    </subcellularLocation>
</comment>
<evidence type="ECO:0000256" key="1">
    <source>
        <dbReference type="ARBA" id="ARBA00004651"/>
    </source>
</evidence>
<name>A0A318SMP0_9RHOB</name>
<dbReference type="Pfam" id="PF00528">
    <property type="entry name" value="BPD_transp_1"/>
    <property type="match status" value="1"/>
</dbReference>
<sequence length="275" mass="30254">MKRWIATTPWASRGLILILMALTLLPFLSMLSAALAPSGTYPSGLEWPEAPAWGNFARAWEVANMGALLWSSTLIVLGTVPAAVLFATMAGFGLARLTAGRGRWFYLVFVLGLTLPFEAVITPLYYEILALGLLNTRLAIILPLIGLFMPFSVYWMRAHFLNVPADLSEAAQLDGARRWQEFLLVQVPLARPAIMSLSILLFLWTWNQFLLPVVLVQDPDRRTMAGALGAFQGQWGTDIPLLCAGSLIILAPTVILFLIFQRQFVAALLQVAVKG</sequence>
<evidence type="ECO:0000256" key="6">
    <source>
        <dbReference type="ARBA" id="ARBA00023136"/>
    </source>
</evidence>
<evidence type="ECO:0000256" key="2">
    <source>
        <dbReference type="ARBA" id="ARBA00022448"/>
    </source>
</evidence>
<dbReference type="RefSeq" id="WP_110815359.1">
    <property type="nucleotide sequence ID" value="NZ_QJTE01000006.1"/>
</dbReference>
<dbReference type="GO" id="GO:0055085">
    <property type="term" value="P:transmembrane transport"/>
    <property type="evidence" value="ECO:0007669"/>
    <property type="project" value="InterPro"/>
</dbReference>
<comment type="caution">
    <text evidence="9">The sequence shown here is derived from an EMBL/GenBank/DDBJ whole genome shotgun (WGS) entry which is preliminary data.</text>
</comment>
<dbReference type="InterPro" id="IPR035906">
    <property type="entry name" value="MetI-like_sf"/>
</dbReference>
<accession>A0A318SMP0</accession>
<evidence type="ECO:0000313" key="10">
    <source>
        <dbReference type="Proteomes" id="UP000248311"/>
    </source>
</evidence>
<feature type="domain" description="ABC transmembrane type-1" evidence="8">
    <location>
        <begin position="69"/>
        <end position="260"/>
    </location>
</feature>
<organism evidence="9 10">
    <name type="scientific">Pseudoroseicyclus aestuarii</name>
    <dbReference type="NCBI Taxonomy" id="1795041"/>
    <lineage>
        <taxon>Bacteria</taxon>
        <taxon>Pseudomonadati</taxon>
        <taxon>Pseudomonadota</taxon>
        <taxon>Alphaproteobacteria</taxon>
        <taxon>Rhodobacterales</taxon>
        <taxon>Paracoccaceae</taxon>
        <taxon>Pseudoroseicyclus</taxon>
    </lineage>
</organism>
<gene>
    <name evidence="9" type="ORF">DFP88_10619</name>
</gene>
<feature type="transmembrane region" description="Helical" evidence="7">
    <location>
        <begin position="239"/>
        <end position="260"/>
    </location>
</feature>
<dbReference type="SUPFAM" id="SSF161098">
    <property type="entry name" value="MetI-like"/>
    <property type="match status" value="1"/>
</dbReference>